<proteinExistence type="predicted"/>
<evidence type="ECO:0000313" key="3">
    <source>
        <dbReference type="Proteomes" id="UP001216253"/>
    </source>
</evidence>
<dbReference type="Proteomes" id="UP001216253">
    <property type="component" value="Unassembled WGS sequence"/>
</dbReference>
<sequence>MDQAVSETIVCGRRSYSRLRVRLPAKLVLLHGESKAILEDLSFEGARLRIGAPVRIGEDALLLWKDFEAFGRVIWQNGARCGLRFDARLKPAVLIATRDCDDAEHLGSDRELLREVAQAWVRGSTRL</sequence>
<protein>
    <submittedName>
        <fullName evidence="2">PilZ domain-containing protein</fullName>
    </submittedName>
</protein>
<keyword evidence="3" id="KW-1185">Reference proteome</keyword>
<dbReference type="EMBL" id="JARESE010000036">
    <property type="protein sequence ID" value="MDE8652371.1"/>
    <property type="molecule type" value="Genomic_DNA"/>
</dbReference>
<accession>A0ABT5WQP6</accession>
<dbReference type="RefSeq" id="WP_275228454.1">
    <property type="nucleotide sequence ID" value="NZ_JARESE010000036.1"/>
</dbReference>
<organism evidence="2 3">
    <name type="scientific">Novosphingobium album</name>
    <name type="common">ex Liu et al. 2023</name>
    <dbReference type="NCBI Taxonomy" id="3031130"/>
    <lineage>
        <taxon>Bacteria</taxon>
        <taxon>Pseudomonadati</taxon>
        <taxon>Pseudomonadota</taxon>
        <taxon>Alphaproteobacteria</taxon>
        <taxon>Sphingomonadales</taxon>
        <taxon>Sphingomonadaceae</taxon>
        <taxon>Novosphingobium</taxon>
    </lineage>
</organism>
<feature type="domain" description="PilZ" evidence="1">
    <location>
        <begin position="13"/>
        <end position="87"/>
    </location>
</feature>
<evidence type="ECO:0000313" key="2">
    <source>
        <dbReference type="EMBL" id="MDE8652371.1"/>
    </source>
</evidence>
<dbReference type="InterPro" id="IPR009875">
    <property type="entry name" value="PilZ_domain"/>
</dbReference>
<dbReference type="Pfam" id="PF07238">
    <property type="entry name" value="PilZ"/>
    <property type="match status" value="1"/>
</dbReference>
<gene>
    <name evidence="2" type="ORF">PYV00_11715</name>
</gene>
<evidence type="ECO:0000259" key="1">
    <source>
        <dbReference type="Pfam" id="PF07238"/>
    </source>
</evidence>
<reference evidence="2 3" key="1">
    <citation type="submission" date="2023-03" db="EMBL/GenBank/DDBJ databases">
        <title>NovoSphingobium album sp. nov. isolated from polycyclic aromatic hydrocarbons- and heavy-metal polluted soil.</title>
        <authorList>
            <person name="Liu Z."/>
            <person name="Wang K."/>
        </authorList>
    </citation>
    <scope>NUCLEOTIDE SEQUENCE [LARGE SCALE GENOMIC DNA]</scope>
    <source>
        <strain evidence="2 3">H3SJ31-1</strain>
    </source>
</reference>
<dbReference type="Gene3D" id="2.40.10.220">
    <property type="entry name" value="predicted glycosyltransferase like domains"/>
    <property type="match status" value="1"/>
</dbReference>
<comment type="caution">
    <text evidence="2">The sequence shown here is derived from an EMBL/GenBank/DDBJ whole genome shotgun (WGS) entry which is preliminary data.</text>
</comment>
<name>A0ABT5WQP6_9SPHN</name>
<dbReference type="SUPFAM" id="SSF141371">
    <property type="entry name" value="PilZ domain-like"/>
    <property type="match status" value="1"/>
</dbReference>